<organism evidence="6">
    <name type="scientific">Myoviridae sp. ctn8H20</name>
    <dbReference type="NCBI Taxonomy" id="2825169"/>
    <lineage>
        <taxon>Viruses</taxon>
        <taxon>Duplodnaviria</taxon>
        <taxon>Heunggongvirae</taxon>
        <taxon>Uroviricota</taxon>
        <taxon>Caudoviricetes</taxon>
    </lineage>
</organism>
<dbReference type="GO" id="GO:0005524">
    <property type="term" value="F:ATP binding"/>
    <property type="evidence" value="ECO:0007669"/>
    <property type="project" value="UniProtKB-KW"/>
</dbReference>
<evidence type="ECO:0000259" key="5">
    <source>
        <dbReference type="SMART" id="SM00382"/>
    </source>
</evidence>
<keyword evidence="4" id="KW-0233">DNA recombination</keyword>
<dbReference type="GO" id="GO:0003697">
    <property type="term" value="F:single-stranded DNA binding"/>
    <property type="evidence" value="ECO:0007669"/>
    <property type="project" value="InterPro"/>
</dbReference>
<sequence length="419" mass="46777">MAKKKEIKELGGTKDLLNIINSFSNNAEVIEESIYSNIKDWIPSGNYILNACCSGDLFKGIPTSRIAVLSGASGCGKSYLALSFCREAQKKGYQIIYLDSEGAIDSTFVKRLGIDTTKFIIKQVATISEVSNFVSNLCKSFEDNGITEPKVMLVLDSLGNLTSDKELTDTLTANNVRDFSKQQNIRAMFRVNTTPLAKLGIPWVIVAHTYQAVGSYGDPNKVSGGGGLEYNASLTLMLSAAKLEDKSNDKAASEKKGEFTKNGVLVTAKPIKSRFCIPQKVKFQIPFFCKPNPYVGLEQYMTWDNSKIVRGDMLTEKEYLKLSPGDQLKCIKFDDRDFSCWVLPKDTSRKMFVGHLHDTVPILEFFTDKVFNQEFLEMLNENVIKPAFQLPDQSSFEDIKELEDTMGIQTGDSENYTEE</sequence>
<accession>A0A8S5QGP3</accession>
<dbReference type="GO" id="GO:0006310">
    <property type="term" value="P:DNA recombination"/>
    <property type="evidence" value="ECO:0007669"/>
    <property type="project" value="UniProtKB-KW"/>
</dbReference>
<evidence type="ECO:0000313" key="6">
    <source>
        <dbReference type="EMBL" id="DAE17708.1"/>
    </source>
</evidence>
<dbReference type="InterPro" id="IPR049428">
    <property type="entry name" value="RecA-like_N"/>
</dbReference>
<evidence type="ECO:0000256" key="1">
    <source>
        <dbReference type="ARBA" id="ARBA00009391"/>
    </source>
</evidence>
<name>A0A8S5QGP3_9CAUD</name>
<dbReference type="GO" id="GO:0006281">
    <property type="term" value="P:DNA repair"/>
    <property type="evidence" value="ECO:0007669"/>
    <property type="project" value="InterPro"/>
</dbReference>
<dbReference type="Pfam" id="PF00154">
    <property type="entry name" value="RecA_N"/>
    <property type="match status" value="1"/>
</dbReference>
<protein>
    <submittedName>
        <fullName evidence="6">Recombination and repair protein</fullName>
    </submittedName>
</protein>
<dbReference type="SUPFAM" id="SSF52540">
    <property type="entry name" value="P-loop containing nucleoside triphosphate hydrolases"/>
    <property type="match status" value="1"/>
</dbReference>
<dbReference type="InterPro" id="IPR027417">
    <property type="entry name" value="P-loop_NTPase"/>
</dbReference>
<proteinExistence type="inferred from homology"/>
<feature type="domain" description="AAA+ ATPase" evidence="5">
    <location>
        <begin position="63"/>
        <end position="242"/>
    </location>
</feature>
<dbReference type="InterPro" id="IPR013765">
    <property type="entry name" value="DNA_recomb/repair_RecA"/>
</dbReference>
<keyword evidence="3" id="KW-0067">ATP-binding</keyword>
<dbReference type="PANTHER" id="PTHR45900:SF1">
    <property type="entry name" value="MITOCHONDRIAL DNA REPAIR PROTEIN RECA HOMOLOG-RELATED"/>
    <property type="match status" value="1"/>
</dbReference>
<dbReference type="Gene3D" id="3.40.50.300">
    <property type="entry name" value="P-loop containing nucleotide triphosphate hydrolases"/>
    <property type="match status" value="1"/>
</dbReference>
<comment type="similarity">
    <text evidence="1">Belongs to the RecA family.</text>
</comment>
<evidence type="ECO:0000256" key="4">
    <source>
        <dbReference type="ARBA" id="ARBA00023172"/>
    </source>
</evidence>
<dbReference type="PANTHER" id="PTHR45900">
    <property type="entry name" value="RECA"/>
    <property type="match status" value="1"/>
</dbReference>
<reference evidence="6" key="1">
    <citation type="journal article" date="2021" name="Proc. Natl. Acad. Sci. U.S.A.">
        <title>A Catalog of Tens of Thousands of Viruses from Human Metagenomes Reveals Hidden Associations with Chronic Diseases.</title>
        <authorList>
            <person name="Tisza M.J."/>
            <person name="Buck C.B."/>
        </authorList>
    </citation>
    <scope>NUCLEOTIDE SEQUENCE</scope>
    <source>
        <strain evidence="6">Ctn8H20</strain>
    </source>
</reference>
<dbReference type="SMART" id="SM00382">
    <property type="entry name" value="AAA"/>
    <property type="match status" value="1"/>
</dbReference>
<evidence type="ECO:0000256" key="2">
    <source>
        <dbReference type="ARBA" id="ARBA00022741"/>
    </source>
</evidence>
<dbReference type="EMBL" id="BK015645">
    <property type="protein sequence ID" value="DAE17708.1"/>
    <property type="molecule type" value="Genomic_DNA"/>
</dbReference>
<evidence type="ECO:0000256" key="3">
    <source>
        <dbReference type="ARBA" id="ARBA00022840"/>
    </source>
</evidence>
<dbReference type="InterPro" id="IPR003593">
    <property type="entry name" value="AAA+_ATPase"/>
</dbReference>
<keyword evidence="2" id="KW-0547">Nucleotide-binding</keyword>